<dbReference type="InterPro" id="IPR001128">
    <property type="entry name" value="Cyt_P450"/>
</dbReference>
<evidence type="ECO:0000256" key="2">
    <source>
        <dbReference type="RuleBase" id="RU000461"/>
    </source>
</evidence>
<dbReference type="PANTHER" id="PTHR46696:SF1">
    <property type="entry name" value="CYTOCHROME P450 YJIB-RELATED"/>
    <property type="match status" value="1"/>
</dbReference>
<evidence type="ECO:0000313" key="5">
    <source>
        <dbReference type="Proteomes" id="UP001519363"/>
    </source>
</evidence>
<accession>A0ABS5A6U5</accession>
<gene>
    <name evidence="4" type="ORF">JOF53_001190</name>
</gene>
<dbReference type="RefSeq" id="WP_086781534.1">
    <property type="nucleotide sequence ID" value="NZ_JAGIOO010000001.1"/>
</dbReference>
<dbReference type="InterPro" id="IPR002397">
    <property type="entry name" value="Cyt_P450_B"/>
</dbReference>
<name>A0ABS5A6U5_9PSEU</name>
<keyword evidence="2" id="KW-0503">Monooxygenase</keyword>
<dbReference type="Gene3D" id="1.10.630.10">
    <property type="entry name" value="Cytochrome P450"/>
    <property type="match status" value="1"/>
</dbReference>
<dbReference type="CDD" id="cd00302">
    <property type="entry name" value="cytochrome_P450"/>
    <property type="match status" value="1"/>
</dbReference>
<dbReference type="PROSITE" id="PS00086">
    <property type="entry name" value="CYTOCHROME_P450"/>
    <property type="match status" value="1"/>
</dbReference>
<keyword evidence="2" id="KW-0479">Metal-binding</keyword>
<organism evidence="4 5">
    <name type="scientific">Crossiella equi</name>
    <dbReference type="NCBI Taxonomy" id="130796"/>
    <lineage>
        <taxon>Bacteria</taxon>
        <taxon>Bacillati</taxon>
        <taxon>Actinomycetota</taxon>
        <taxon>Actinomycetes</taxon>
        <taxon>Pseudonocardiales</taxon>
        <taxon>Pseudonocardiaceae</taxon>
        <taxon>Crossiella</taxon>
    </lineage>
</organism>
<keyword evidence="2" id="KW-0560">Oxidoreductase</keyword>
<keyword evidence="2" id="KW-0349">Heme</keyword>
<dbReference type="EMBL" id="JAGIOO010000001">
    <property type="protein sequence ID" value="MBP2472318.1"/>
    <property type="molecule type" value="Genomic_DNA"/>
</dbReference>
<keyword evidence="2" id="KW-0408">Iron</keyword>
<dbReference type="PANTHER" id="PTHR46696">
    <property type="entry name" value="P450, PUTATIVE (EUROFUNG)-RELATED"/>
    <property type="match status" value="1"/>
</dbReference>
<evidence type="ECO:0000256" key="3">
    <source>
        <dbReference type="SAM" id="MobiDB-lite"/>
    </source>
</evidence>
<reference evidence="4 5" key="1">
    <citation type="submission" date="2021-03" db="EMBL/GenBank/DDBJ databases">
        <title>Sequencing the genomes of 1000 actinobacteria strains.</title>
        <authorList>
            <person name="Klenk H.-P."/>
        </authorList>
    </citation>
    <scope>NUCLEOTIDE SEQUENCE [LARGE SCALE GENOMIC DNA]</scope>
    <source>
        <strain evidence="4 5">DSM 44580</strain>
    </source>
</reference>
<comment type="caution">
    <text evidence="4">The sequence shown here is derived from an EMBL/GenBank/DDBJ whole genome shotgun (WGS) entry which is preliminary data.</text>
</comment>
<dbReference type="Proteomes" id="UP001519363">
    <property type="component" value="Unassembled WGS sequence"/>
</dbReference>
<dbReference type="Pfam" id="PF00067">
    <property type="entry name" value="p450"/>
    <property type="match status" value="1"/>
</dbReference>
<dbReference type="InterPro" id="IPR017972">
    <property type="entry name" value="Cyt_P450_CS"/>
</dbReference>
<dbReference type="PRINTS" id="PR00359">
    <property type="entry name" value="BP450"/>
</dbReference>
<protein>
    <submittedName>
        <fullName evidence="4">Cytochrome P450</fullName>
    </submittedName>
</protein>
<keyword evidence="5" id="KW-1185">Reference proteome</keyword>
<dbReference type="InterPro" id="IPR036396">
    <property type="entry name" value="Cyt_P450_sf"/>
</dbReference>
<proteinExistence type="inferred from homology"/>
<comment type="similarity">
    <text evidence="1 2">Belongs to the cytochrome P450 family.</text>
</comment>
<dbReference type="SUPFAM" id="SSF48264">
    <property type="entry name" value="Cytochrome P450"/>
    <property type="match status" value="1"/>
</dbReference>
<evidence type="ECO:0000313" key="4">
    <source>
        <dbReference type="EMBL" id="MBP2472318.1"/>
    </source>
</evidence>
<sequence length="397" mass="43829">MTSSHPDPLPSARKVDRGEPAPQCPVTRGEDGVWRIRGYLAGRAALRGTGTVQAGLGIETMDKLPARIRRPVLYRDGPEHREHRRQTARFFTAKHVDEHYLGTMARIADEQLARLRQHGRADLSELSFGLAVAVAKSVVGLTESRPGTERRLNRFFPDEFGQPGFTSLRGLYWFGRQLFSWVSFYLNDVRPSVRPRRRVRRDDLISHLVDEGCTDGEILGECLTIAAAGMVTTREFINVAAWHLFTDEDLRARYLDGDETTRFAVLHELLRLEPVVGNLVRRTTEPLELPDGTRVPAGELVDIAVAEANLDPAVMGPDPRAVCPARPTGAGTGPAGLTFGDGPHRCPGTHVAVRESDIFLSKLFAEPGLRMASPPRVRLQPAISGYELRGLVVTVEG</sequence>
<feature type="region of interest" description="Disordered" evidence="3">
    <location>
        <begin position="1"/>
        <end position="28"/>
    </location>
</feature>
<evidence type="ECO:0000256" key="1">
    <source>
        <dbReference type="ARBA" id="ARBA00010617"/>
    </source>
</evidence>